<name>A0ABU5WKJ7_9BURK</name>
<comment type="caution">
    <text evidence="1">The sequence shown here is derived from an EMBL/GenBank/DDBJ whole genome shotgun (WGS) entry which is preliminary data.</text>
</comment>
<dbReference type="Proteomes" id="UP001304467">
    <property type="component" value="Unassembled WGS sequence"/>
</dbReference>
<reference evidence="1 2" key="1">
    <citation type="journal article" date="2023" name="Front. Microbiol.">
        <title>Genomic analyses of Burkholderia respiratory isolates indicates two evolutionarily distinct B. anthina clades.</title>
        <authorList>
            <person name="Pham A."/>
            <person name="Volmer J.G."/>
            <person name="Chambers D.C."/>
            <person name="Smith D.J."/>
            <person name="Reid D.W."/>
            <person name="Burr L."/>
            <person name="Wells T.J."/>
        </authorList>
    </citation>
    <scope>NUCLEOTIDE SEQUENCE [LARGE SCALE GENOMIC DNA]</scope>
    <source>
        <strain evidence="1 2">BCCIQ07A</strain>
    </source>
</reference>
<protein>
    <submittedName>
        <fullName evidence="1">Histidine ammonia-lyase</fullName>
    </submittedName>
</protein>
<evidence type="ECO:0000313" key="1">
    <source>
        <dbReference type="EMBL" id="MEB2579413.1"/>
    </source>
</evidence>
<evidence type="ECO:0000313" key="2">
    <source>
        <dbReference type="Proteomes" id="UP001304467"/>
    </source>
</evidence>
<dbReference type="EMBL" id="JAWRLE010000013">
    <property type="protein sequence ID" value="MEB2579413.1"/>
    <property type="molecule type" value="Genomic_DNA"/>
</dbReference>
<keyword evidence="2" id="KW-1185">Reference proteome</keyword>
<organism evidence="1 2">
    <name type="scientific">Burkholderia anthinoferrum</name>
    <dbReference type="NCBI Taxonomy" id="3090833"/>
    <lineage>
        <taxon>Bacteria</taxon>
        <taxon>Pseudomonadati</taxon>
        <taxon>Pseudomonadota</taxon>
        <taxon>Betaproteobacteria</taxon>
        <taxon>Burkholderiales</taxon>
        <taxon>Burkholderiaceae</taxon>
        <taxon>Burkholderia</taxon>
    </lineage>
</organism>
<sequence length="172" mass="18924">MMTTNLRSPRNSVELIAMRKCGNRPELPVLVTLAGSLSWRNVTLSATPGERYDWRLITALDVEVFASTSVPWGDLLRTLADIAAAVPNTLVLTFREGPRVHCGDAHVVPGQDFALFDWFPMAIAPICWPASHVLARRLFDVLGNTIPNPYDDACNLAMQVVAEAHENSKEVA</sequence>
<accession>A0ABU5WKJ7</accession>
<dbReference type="RefSeq" id="WP_089465262.1">
    <property type="nucleotide sequence ID" value="NZ_JAWRKY010000005.1"/>
</dbReference>
<proteinExistence type="predicted"/>
<gene>
    <name evidence="1" type="ORF">SB593_10640</name>
</gene>